<dbReference type="Pfam" id="PF13579">
    <property type="entry name" value="Glyco_trans_4_4"/>
    <property type="match status" value="1"/>
</dbReference>
<feature type="domain" description="Glycosyltransferase subfamily 4-like N-terminal" evidence="2">
    <location>
        <begin position="16"/>
        <end position="199"/>
    </location>
</feature>
<dbReference type="SUPFAM" id="SSF53756">
    <property type="entry name" value="UDP-Glycosyltransferase/glycogen phosphorylase"/>
    <property type="match status" value="1"/>
</dbReference>
<organism evidence="3 4">
    <name type="scientific">Eiseniibacteriota bacterium</name>
    <dbReference type="NCBI Taxonomy" id="2212470"/>
    <lineage>
        <taxon>Bacteria</taxon>
        <taxon>Candidatus Eiseniibacteriota</taxon>
    </lineage>
</organism>
<evidence type="ECO:0000259" key="2">
    <source>
        <dbReference type="Pfam" id="PF13579"/>
    </source>
</evidence>
<evidence type="ECO:0000313" key="3">
    <source>
        <dbReference type="EMBL" id="MCA9756837.1"/>
    </source>
</evidence>
<comment type="caution">
    <text evidence="3">The sequence shown here is derived from an EMBL/GenBank/DDBJ whole genome shotgun (WGS) entry which is preliminary data.</text>
</comment>
<name>A0A956NDP0_UNCEI</name>
<gene>
    <name evidence="3" type="ORF">KDA27_13620</name>
</gene>
<dbReference type="PANTHER" id="PTHR45947:SF3">
    <property type="entry name" value="SULFOQUINOVOSYL TRANSFERASE SQD2"/>
    <property type="match status" value="1"/>
</dbReference>
<reference evidence="3" key="2">
    <citation type="journal article" date="2021" name="Microbiome">
        <title>Successional dynamics and alternative stable states in a saline activated sludge microbial community over 9 years.</title>
        <authorList>
            <person name="Wang Y."/>
            <person name="Ye J."/>
            <person name="Ju F."/>
            <person name="Liu L."/>
            <person name="Boyd J.A."/>
            <person name="Deng Y."/>
            <person name="Parks D.H."/>
            <person name="Jiang X."/>
            <person name="Yin X."/>
            <person name="Woodcroft B.J."/>
            <person name="Tyson G.W."/>
            <person name="Hugenholtz P."/>
            <person name="Polz M.F."/>
            <person name="Zhang T."/>
        </authorList>
    </citation>
    <scope>NUCLEOTIDE SEQUENCE</scope>
    <source>
        <strain evidence="3">HKST-UBA02</strain>
    </source>
</reference>
<dbReference type="GO" id="GO:0016757">
    <property type="term" value="F:glycosyltransferase activity"/>
    <property type="evidence" value="ECO:0007669"/>
    <property type="project" value="InterPro"/>
</dbReference>
<dbReference type="CDD" id="cd03801">
    <property type="entry name" value="GT4_PimA-like"/>
    <property type="match status" value="1"/>
</dbReference>
<dbReference type="PANTHER" id="PTHR45947">
    <property type="entry name" value="SULFOQUINOVOSYL TRANSFERASE SQD2"/>
    <property type="match status" value="1"/>
</dbReference>
<accession>A0A956NDP0</accession>
<feature type="domain" description="Glycosyl transferase family 1" evidence="1">
    <location>
        <begin position="227"/>
        <end position="335"/>
    </location>
</feature>
<dbReference type="Pfam" id="PF00534">
    <property type="entry name" value="Glycos_transf_1"/>
    <property type="match status" value="1"/>
</dbReference>
<sequence>MFHRVLHVLSQRPSRTGSGVTLDSIVRCADERGWEQHAVVGTPHDESRPTVGGLHSSRIHPLVFGTETFPLGLAGMSDVMPYPSRRFSSFSPEEVDEYVRAWTAHVRDVLADTQPNVIHSHHVWLLSSLLRDLAPDVPIVTHCHGTGLRQMELCPHLAERVVRGCARNDAFCVLHEEHARRLEAVLGISRDRIHVVGAGYREDIFRTGRRSDERTDGRSDGVEGMALVYAGKFSHAKGLPSLLDALELLEPRFPDLVLHVAGDGSGDEAEGLRSRMTRMASRVQMHGMLDQAGLAALLERSQAFVLPSMYEGLPLVLVEAAACGCDLVATALPGVVQDLAPTLGDRLTLVPLPPMRSIDVPEEDALPGFARDLAEALADTLTRPRRSEPPDLERFRWSAVASRVERVWRSLIA</sequence>
<dbReference type="EMBL" id="JAGQHS010000069">
    <property type="protein sequence ID" value="MCA9756837.1"/>
    <property type="molecule type" value="Genomic_DNA"/>
</dbReference>
<dbReference type="Gene3D" id="3.40.50.2000">
    <property type="entry name" value="Glycogen Phosphorylase B"/>
    <property type="match status" value="2"/>
</dbReference>
<dbReference type="AlphaFoldDB" id="A0A956NDP0"/>
<protein>
    <submittedName>
        <fullName evidence="3">Glycosyltransferase family 4 protein</fullName>
    </submittedName>
</protein>
<proteinExistence type="predicted"/>
<evidence type="ECO:0000313" key="4">
    <source>
        <dbReference type="Proteomes" id="UP000739538"/>
    </source>
</evidence>
<dbReference type="InterPro" id="IPR001296">
    <property type="entry name" value="Glyco_trans_1"/>
</dbReference>
<dbReference type="InterPro" id="IPR050194">
    <property type="entry name" value="Glycosyltransferase_grp1"/>
</dbReference>
<evidence type="ECO:0000259" key="1">
    <source>
        <dbReference type="Pfam" id="PF00534"/>
    </source>
</evidence>
<dbReference type="Proteomes" id="UP000739538">
    <property type="component" value="Unassembled WGS sequence"/>
</dbReference>
<dbReference type="InterPro" id="IPR028098">
    <property type="entry name" value="Glyco_trans_4-like_N"/>
</dbReference>
<reference evidence="3" key="1">
    <citation type="submission" date="2020-04" db="EMBL/GenBank/DDBJ databases">
        <authorList>
            <person name="Zhang T."/>
        </authorList>
    </citation>
    <scope>NUCLEOTIDE SEQUENCE</scope>
    <source>
        <strain evidence="3">HKST-UBA02</strain>
    </source>
</reference>